<accession>A0A4Y8Q4M9</accession>
<dbReference type="OrthoDB" id="9812531at2"/>
<evidence type="ECO:0000256" key="8">
    <source>
        <dbReference type="ARBA" id="ARBA00023136"/>
    </source>
</evidence>
<keyword evidence="8 10" id="KW-0472">Membrane</keyword>
<dbReference type="InterPro" id="IPR040690">
    <property type="entry name" value="FtsX_ECD"/>
</dbReference>
<dbReference type="Pfam" id="PF02687">
    <property type="entry name" value="FtsX"/>
    <property type="match status" value="1"/>
</dbReference>
<feature type="domain" description="FtsX extracellular" evidence="13">
    <location>
        <begin position="59"/>
        <end position="148"/>
    </location>
</feature>
<evidence type="ECO:0000256" key="10">
    <source>
        <dbReference type="PIRNR" id="PIRNR003097"/>
    </source>
</evidence>
<reference evidence="14 15" key="1">
    <citation type="submission" date="2017-03" db="EMBL/GenBank/DDBJ databases">
        <title>Isolation of Levoglucosan Utilizing Bacteria.</title>
        <authorList>
            <person name="Arya A.S."/>
        </authorList>
    </citation>
    <scope>NUCLEOTIDE SEQUENCE [LARGE SCALE GENOMIC DNA]</scope>
    <source>
        <strain evidence="14 15">MEC069</strain>
    </source>
</reference>
<keyword evidence="7 11" id="KW-1133">Transmembrane helix</keyword>
<dbReference type="PANTHER" id="PTHR47755">
    <property type="entry name" value="CELL DIVISION PROTEIN FTSX"/>
    <property type="match status" value="1"/>
</dbReference>
<keyword evidence="5 10" id="KW-0132">Cell division</keyword>
<dbReference type="AlphaFoldDB" id="A0A4Y8Q4M9"/>
<dbReference type="InterPro" id="IPR004513">
    <property type="entry name" value="FtsX"/>
</dbReference>
<sequence length="306" mass="33884">MKINTVSRHLREGVRNIIRNGWMTFASISSIAISLFILGVFVLLTLNANYLADQVENRVEVKVYLEVGVPQEQVDSLEADMKAIPEVKSVTFVSKEEGLVFLRQQLGENNKDLLEGLDGEDNPLGDAFTVEAKDPRSVSVVADKISALNLGKDPKPIDKIDYGKDTIKKMFKIMDIIRWGGFGIVLLLSLSAVFLIANTIKITILARRKEISIMKLVGATNSFIRWPFFIEGALLGLVGSVIPIALLLIGYWNLLQVADADTLSLFMIQLKPFGEIGMTLSVLLLCIGMFIGVWGSLLSVRKFLRV</sequence>
<evidence type="ECO:0000256" key="11">
    <source>
        <dbReference type="SAM" id="Phobius"/>
    </source>
</evidence>
<dbReference type="PIRSF" id="PIRSF003097">
    <property type="entry name" value="FtsX"/>
    <property type="match status" value="1"/>
</dbReference>
<dbReference type="InterPro" id="IPR003838">
    <property type="entry name" value="ABC3_permease_C"/>
</dbReference>
<dbReference type="Pfam" id="PF18075">
    <property type="entry name" value="FtsX_ECD"/>
    <property type="match status" value="1"/>
</dbReference>
<evidence type="ECO:0000259" key="13">
    <source>
        <dbReference type="Pfam" id="PF18075"/>
    </source>
</evidence>
<dbReference type="Proteomes" id="UP000298246">
    <property type="component" value="Unassembled WGS sequence"/>
</dbReference>
<evidence type="ECO:0000256" key="3">
    <source>
        <dbReference type="ARBA" id="ARBA00021907"/>
    </source>
</evidence>
<name>A0A4Y8Q4M9_9BACL</name>
<dbReference type="Gene3D" id="3.30.70.3040">
    <property type="match status" value="1"/>
</dbReference>
<evidence type="ECO:0000313" key="14">
    <source>
        <dbReference type="EMBL" id="TFE88970.1"/>
    </source>
</evidence>
<dbReference type="PANTHER" id="PTHR47755:SF1">
    <property type="entry name" value="CELL DIVISION PROTEIN FTSX"/>
    <property type="match status" value="1"/>
</dbReference>
<evidence type="ECO:0000313" key="15">
    <source>
        <dbReference type="Proteomes" id="UP000298246"/>
    </source>
</evidence>
<keyword evidence="6 11" id="KW-0812">Transmembrane</keyword>
<comment type="function">
    <text evidence="10">Part of the ABC transporter FtsEX involved in asymmetric cellular division facilitating the initiation of sporulation.</text>
</comment>
<evidence type="ECO:0000256" key="5">
    <source>
        <dbReference type="ARBA" id="ARBA00022618"/>
    </source>
</evidence>
<evidence type="ECO:0000259" key="12">
    <source>
        <dbReference type="Pfam" id="PF02687"/>
    </source>
</evidence>
<evidence type="ECO:0000256" key="1">
    <source>
        <dbReference type="ARBA" id="ARBA00004651"/>
    </source>
</evidence>
<organism evidence="14 15">
    <name type="scientific">Paenibacillus athensensis</name>
    <dbReference type="NCBI Taxonomy" id="1967502"/>
    <lineage>
        <taxon>Bacteria</taxon>
        <taxon>Bacillati</taxon>
        <taxon>Bacillota</taxon>
        <taxon>Bacilli</taxon>
        <taxon>Bacillales</taxon>
        <taxon>Paenibacillaceae</taxon>
        <taxon>Paenibacillus</taxon>
    </lineage>
</organism>
<evidence type="ECO:0000256" key="2">
    <source>
        <dbReference type="ARBA" id="ARBA00007379"/>
    </source>
</evidence>
<protein>
    <recommendedName>
        <fullName evidence="3 10">Cell division protein FtsX</fullName>
    </recommendedName>
</protein>
<dbReference type="GO" id="GO:0051301">
    <property type="term" value="P:cell division"/>
    <property type="evidence" value="ECO:0007669"/>
    <property type="project" value="UniProtKB-KW"/>
</dbReference>
<evidence type="ECO:0000256" key="7">
    <source>
        <dbReference type="ARBA" id="ARBA00022989"/>
    </source>
</evidence>
<feature type="transmembrane region" description="Helical" evidence="11">
    <location>
        <begin position="179"/>
        <end position="205"/>
    </location>
</feature>
<dbReference type="GO" id="GO:0005886">
    <property type="term" value="C:plasma membrane"/>
    <property type="evidence" value="ECO:0007669"/>
    <property type="project" value="UniProtKB-SubCell"/>
</dbReference>
<feature type="domain" description="ABC3 transporter permease C-terminal" evidence="12">
    <location>
        <begin position="184"/>
        <end position="303"/>
    </location>
</feature>
<dbReference type="InterPro" id="IPR058204">
    <property type="entry name" value="FtsX_firmicutes-type"/>
</dbReference>
<comment type="similarity">
    <text evidence="2 10">Belongs to the ABC-4 integral membrane protein family. FtsX subfamily.</text>
</comment>
<gene>
    <name evidence="14" type="ORF">B5M42_08660</name>
</gene>
<comment type="subcellular location">
    <subcellularLocation>
        <location evidence="1">Cell membrane</location>
        <topology evidence="1">Multi-pass membrane protein</topology>
    </subcellularLocation>
</comment>
<feature type="transmembrane region" description="Helical" evidence="11">
    <location>
        <begin position="226"/>
        <end position="252"/>
    </location>
</feature>
<dbReference type="RefSeq" id="WP_134751791.1">
    <property type="nucleotide sequence ID" value="NZ_MYFO02000011.1"/>
</dbReference>
<dbReference type="NCBIfam" id="NF038347">
    <property type="entry name" value="FtsX_Gpos"/>
    <property type="match status" value="1"/>
</dbReference>
<keyword evidence="4 10" id="KW-1003">Cell membrane</keyword>
<evidence type="ECO:0000256" key="9">
    <source>
        <dbReference type="ARBA" id="ARBA00023306"/>
    </source>
</evidence>
<feature type="transmembrane region" description="Helical" evidence="11">
    <location>
        <begin position="276"/>
        <end position="300"/>
    </location>
</feature>
<keyword evidence="15" id="KW-1185">Reference proteome</keyword>
<proteinExistence type="inferred from homology"/>
<keyword evidence="9 10" id="KW-0131">Cell cycle</keyword>
<feature type="transmembrane region" description="Helical" evidence="11">
    <location>
        <begin position="21"/>
        <end position="44"/>
    </location>
</feature>
<evidence type="ECO:0000256" key="6">
    <source>
        <dbReference type="ARBA" id="ARBA00022692"/>
    </source>
</evidence>
<comment type="caution">
    <text evidence="14">The sequence shown here is derived from an EMBL/GenBank/DDBJ whole genome shotgun (WGS) entry which is preliminary data.</text>
</comment>
<evidence type="ECO:0000256" key="4">
    <source>
        <dbReference type="ARBA" id="ARBA00022475"/>
    </source>
</evidence>
<dbReference type="EMBL" id="MYFO01000008">
    <property type="protein sequence ID" value="TFE88970.1"/>
    <property type="molecule type" value="Genomic_DNA"/>
</dbReference>